<gene>
    <name evidence="2" type="ORF">CEY11_05155</name>
</gene>
<comment type="caution">
    <text evidence="2">The sequence shown here is derived from an EMBL/GenBank/DDBJ whole genome shotgun (WGS) entry which is preliminary data.</text>
</comment>
<evidence type="ECO:0000313" key="3">
    <source>
        <dbReference type="Proteomes" id="UP000214603"/>
    </source>
</evidence>
<evidence type="ECO:0000256" key="1">
    <source>
        <dbReference type="ARBA" id="ARBA00022679"/>
    </source>
</evidence>
<dbReference type="RefSeq" id="WP_088602288.1">
    <property type="nucleotide sequence ID" value="NZ_NJIH01000003.1"/>
</dbReference>
<dbReference type="InterPro" id="IPR023606">
    <property type="entry name" value="CoA-Trfase_III_dom_1_sf"/>
</dbReference>
<dbReference type="InterPro" id="IPR003673">
    <property type="entry name" value="CoA-Trfase_fam_III"/>
</dbReference>
<dbReference type="EMBL" id="NJIH01000003">
    <property type="protein sequence ID" value="OWT63709.1"/>
    <property type="molecule type" value="Genomic_DNA"/>
</dbReference>
<dbReference type="SUPFAM" id="SSF89796">
    <property type="entry name" value="CoA-transferase family III (CaiB/BaiF)"/>
    <property type="match status" value="1"/>
</dbReference>
<proteinExistence type="predicted"/>
<accession>A0A225MYC6</accession>
<evidence type="ECO:0000313" key="2">
    <source>
        <dbReference type="EMBL" id="OWT63709.1"/>
    </source>
</evidence>
<dbReference type="GO" id="GO:0008410">
    <property type="term" value="F:CoA-transferase activity"/>
    <property type="evidence" value="ECO:0007669"/>
    <property type="project" value="TreeGrafter"/>
</dbReference>
<keyword evidence="1 2" id="KW-0808">Transferase</keyword>
<sequence>MTENMRMLPLHGLRIVEMTHMVMGPVAGLILADLGADVIKIEPPGKPGQVGDHTRYLKNTGAGFFAACNRNKQSVILDLDTEQGLEALKALLLEADVFIENFRPDALAARGLDYSTLSQTNPGLIYCSLKGFLDGPYERRTALDEVVQMMSGLAYMTGPVGRPLRAGAPVNDMMGGMFGAIAVMAAIRERDSTGGGQHVKSGLFENAAWLVSTHMLQNAISGDEPPPMSAGRRAWGIYDVFDTSDGRQIFIGVVTNRQWALFTRALAEPALLDPQWSTNNARAQDRGALIPLVGTLLARRSLAELQTLCEQAGLPFAPIARPWDLFDDPHLNANGSLLPTTLPDGRIAKVPGLPIQLDGRRLGVRCDVPQPGEHTEAVLRTLPGYVKTVHGEQG</sequence>
<dbReference type="PANTHER" id="PTHR48207:SF3">
    <property type="entry name" value="SUCCINATE--HYDROXYMETHYLGLUTARATE COA-TRANSFERASE"/>
    <property type="match status" value="1"/>
</dbReference>
<dbReference type="Gene3D" id="3.30.1540.10">
    <property type="entry name" value="formyl-coa transferase, domain 3"/>
    <property type="match status" value="1"/>
</dbReference>
<name>A0A225MYC6_9BURK</name>
<dbReference type="InterPro" id="IPR044855">
    <property type="entry name" value="CoA-Trfase_III_dom3_sf"/>
</dbReference>
<reference evidence="3" key="1">
    <citation type="submission" date="2017-06" db="EMBL/GenBank/DDBJ databases">
        <title>Herbaspirillum phytohormonus sp. nov., isolated from the root nodule of Robinia pseudoacacia in lead-zinc mine.</title>
        <authorList>
            <person name="Fan M."/>
            <person name="Lin Y."/>
        </authorList>
    </citation>
    <scope>NUCLEOTIDE SEQUENCE [LARGE SCALE GENOMIC DNA]</scope>
    <source>
        <strain evidence="3">SC-089</strain>
    </source>
</reference>
<dbReference type="OrthoDB" id="5294844at2"/>
<dbReference type="AlphaFoldDB" id="A0A225MYC6"/>
<dbReference type="InterPro" id="IPR050483">
    <property type="entry name" value="CoA-transferase_III_domain"/>
</dbReference>
<dbReference type="Pfam" id="PF02515">
    <property type="entry name" value="CoA_transf_3"/>
    <property type="match status" value="1"/>
</dbReference>
<dbReference type="Proteomes" id="UP000214603">
    <property type="component" value="Unassembled WGS sequence"/>
</dbReference>
<organism evidence="2 3">
    <name type="scientific">Candidimonas nitroreducens</name>
    <dbReference type="NCBI Taxonomy" id="683354"/>
    <lineage>
        <taxon>Bacteria</taxon>
        <taxon>Pseudomonadati</taxon>
        <taxon>Pseudomonadota</taxon>
        <taxon>Betaproteobacteria</taxon>
        <taxon>Burkholderiales</taxon>
        <taxon>Alcaligenaceae</taxon>
        <taxon>Candidimonas</taxon>
    </lineage>
</organism>
<dbReference type="PANTHER" id="PTHR48207">
    <property type="entry name" value="SUCCINATE--HYDROXYMETHYLGLUTARATE COA-TRANSFERASE"/>
    <property type="match status" value="1"/>
</dbReference>
<dbReference type="Gene3D" id="3.40.50.10540">
    <property type="entry name" value="Crotonobetainyl-coa:carnitine coa-transferase, domain 1"/>
    <property type="match status" value="1"/>
</dbReference>
<keyword evidence="3" id="KW-1185">Reference proteome</keyword>
<protein>
    <submittedName>
        <fullName evidence="2">Formyl-CoA transferase</fullName>
    </submittedName>
</protein>